<evidence type="ECO:0000259" key="10">
    <source>
        <dbReference type="PROSITE" id="PS50885"/>
    </source>
</evidence>
<dbReference type="PROSITE" id="PS50885">
    <property type="entry name" value="HAMP"/>
    <property type="match status" value="1"/>
</dbReference>
<comment type="subcellular location">
    <subcellularLocation>
        <location evidence="8">Cell inner membrane</location>
    </subcellularLocation>
</comment>
<dbReference type="Proteomes" id="UP000886939">
    <property type="component" value="Unassembled WGS sequence"/>
</dbReference>
<organism evidence="11 12">
    <name type="scientific">Aeromonas caviae</name>
    <name type="common">Aeromonas punctata</name>
    <dbReference type="NCBI Taxonomy" id="648"/>
    <lineage>
        <taxon>Bacteria</taxon>
        <taxon>Pseudomonadati</taxon>
        <taxon>Pseudomonadota</taxon>
        <taxon>Gammaproteobacteria</taxon>
        <taxon>Aeromonadales</taxon>
        <taxon>Aeromonadaceae</taxon>
        <taxon>Aeromonas</taxon>
    </lineage>
</organism>
<evidence type="ECO:0000256" key="7">
    <source>
        <dbReference type="ARBA" id="ARBA00023012"/>
    </source>
</evidence>
<evidence type="ECO:0000256" key="9">
    <source>
        <dbReference type="SAM" id="Phobius"/>
    </source>
</evidence>
<feature type="transmembrane region" description="Helical" evidence="9">
    <location>
        <begin position="133"/>
        <end position="150"/>
    </location>
</feature>
<dbReference type="GO" id="GO:0005886">
    <property type="term" value="C:plasma membrane"/>
    <property type="evidence" value="ECO:0007669"/>
    <property type="project" value="UniProtKB-SubCell"/>
</dbReference>
<gene>
    <name evidence="11" type="ORF">KAM343_43800</name>
</gene>
<dbReference type="EC" id="2.7.13.3" evidence="8"/>
<accession>A0AAV4YRI2</accession>
<comment type="caution">
    <text evidence="11">The sequence shown here is derived from an EMBL/GenBank/DDBJ whole genome shotgun (WGS) entry which is preliminary data.</text>
</comment>
<evidence type="ECO:0000256" key="4">
    <source>
        <dbReference type="ARBA" id="ARBA00022741"/>
    </source>
</evidence>
<dbReference type="Gene3D" id="1.20.5.1930">
    <property type="match status" value="1"/>
</dbReference>
<dbReference type="PANTHER" id="PTHR24421:SF10">
    <property type="entry name" value="NITRATE_NITRITE SENSOR PROTEIN NARQ"/>
    <property type="match status" value="1"/>
</dbReference>
<dbReference type="Gene3D" id="1.10.287.130">
    <property type="match status" value="1"/>
</dbReference>
<dbReference type="CDD" id="cd06225">
    <property type="entry name" value="HAMP"/>
    <property type="match status" value="1"/>
</dbReference>
<dbReference type="EMBL" id="BPNI01000208">
    <property type="protein sequence ID" value="GJA43584.1"/>
    <property type="molecule type" value="Genomic_DNA"/>
</dbReference>
<evidence type="ECO:0000256" key="2">
    <source>
        <dbReference type="ARBA" id="ARBA00022553"/>
    </source>
</evidence>
<evidence type="ECO:0000256" key="6">
    <source>
        <dbReference type="ARBA" id="ARBA00022840"/>
    </source>
</evidence>
<dbReference type="InterPro" id="IPR050482">
    <property type="entry name" value="Sensor_HK_TwoCompSys"/>
</dbReference>
<dbReference type="GO" id="GO:0005524">
    <property type="term" value="F:ATP binding"/>
    <property type="evidence" value="ECO:0007669"/>
    <property type="project" value="UniProtKB-UniRule"/>
</dbReference>
<comment type="catalytic activity">
    <reaction evidence="1 8">
        <text>ATP + protein L-histidine = ADP + protein N-phospho-L-histidine.</text>
        <dbReference type="EC" id="2.7.13.3"/>
    </reaction>
</comment>
<keyword evidence="8" id="KW-0997">Cell inner membrane</keyword>
<evidence type="ECO:0000313" key="11">
    <source>
        <dbReference type="EMBL" id="GJA43584.1"/>
    </source>
</evidence>
<keyword evidence="7 8" id="KW-0902">Two-component regulatory system</keyword>
<keyword evidence="6 8" id="KW-0067">ATP-binding</keyword>
<dbReference type="GO" id="GO:0000155">
    <property type="term" value="F:phosphorelay sensor kinase activity"/>
    <property type="evidence" value="ECO:0007669"/>
    <property type="project" value="UniProtKB-UniRule"/>
</dbReference>
<evidence type="ECO:0000256" key="8">
    <source>
        <dbReference type="PIRNR" id="PIRNR003167"/>
    </source>
</evidence>
<dbReference type="Gene3D" id="1.20.120.960">
    <property type="entry name" value="Histidine kinase NarX, sensor domain"/>
    <property type="match status" value="1"/>
</dbReference>
<keyword evidence="2" id="KW-0597">Phosphoprotein</keyword>
<evidence type="ECO:0000313" key="12">
    <source>
        <dbReference type="Proteomes" id="UP000886939"/>
    </source>
</evidence>
<evidence type="ECO:0000256" key="5">
    <source>
        <dbReference type="ARBA" id="ARBA00022777"/>
    </source>
</evidence>
<keyword evidence="4 8" id="KW-0547">Nucleotide-binding</keyword>
<dbReference type="PIRSF" id="PIRSF003167">
    <property type="entry name" value="STHK_NarX/NarQ"/>
    <property type="match status" value="1"/>
</dbReference>
<name>A0AAV4YRI2_AERCA</name>
<dbReference type="Pfam" id="PF07730">
    <property type="entry name" value="HisKA_3"/>
    <property type="match status" value="1"/>
</dbReference>
<protein>
    <recommendedName>
        <fullName evidence="8">Sensor protein</fullName>
        <ecNumber evidence="8">2.7.13.3</ecNumber>
    </recommendedName>
</protein>
<evidence type="ECO:0000256" key="1">
    <source>
        <dbReference type="ARBA" id="ARBA00000085"/>
    </source>
</evidence>
<reference evidence="11" key="1">
    <citation type="submission" date="2021-07" db="EMBL/GenBank/DDBJ databases">
        <title>Draft genome sequence of carbapenem-resistant Aeromonas spp. in Japan.</title>
        <authorList>
            <person name="Maehana S."/>
            <person name="Suzuki M."/>
            <person name="Kitasato H."/>
        </authorList>
    </citation>
    <scope>NUCLEOTIDE SEQUENCE</scope>
    <source>
        <strain evidence="11">KAM343</strain>
    </source>
</reference>
<keyword evidence="5 8" id="KW-0418">Kinase</keyword>
<sequence length="556" mass="64239">MSASIYLSSSIQGNAYVINSIGSIRMKVYSLLSGTLSIDEKAQAVNSVESIINDASFIKAAEKHNLNQEYIKLKVLWGSKLKGILSNLKSGDVATLLSINSSKEFISLLQKIIKNIENKTESKIVVINGLQKASSFIVILFSFIAIYSLNKRFFRPWSKLLTMAKNIQHGDFSSKFDSVSHDYRDEMWQLGNALNNMSEVVKHTYNDLEQMVADKTHKLNLQNLHLEFLYRSCKLFQNQELSCKVVAPFMRELIGYTGAGKIKIYIYDPHKNEVKHLFTFGENVRPPHCSSLRCSLCINNVDTNTFTDNKYKSRRWNIGDAHNDYGYIEFFFSNEVTILNDTEQLIFAFCNLLSQTLSLHYKEQQQQQLILFKERNTIAQTLHDSIAQSLSYLKIKISLLQRDTTIINSSQVENIAEMRSELNEAYSNIRKLISTFRTPYKKVETLILLRDAIVLFNDTYGFNIRLDYKDFYEDYSYEQEVYILDFFNKLFECLRMDMSPSRIELHIRALAEHVIVILKGEVEFEDAIAGLVVFLKEKNILFINERTQVKIDLHVV</sequence>
<dbReference type="PANTHER" id="PTHR24421">
    <property type="entry name" value="NITRATE/NITRITE SENSOR PROTEIN NARX-RELATED"/>
    <property type="match status" value="1"/>
</dbReference>
<keyword evidence="9" id="KW-0812">Transmembrane</keyword>
<dbReference type="InterPro" id="IPR011712">
    <property type="entry name" value="Sig_transdc_His_kin_sub3_dim/P"/>
</dbReference>
<dbReference type="InterPro" id="IPR042295">
    <property type="entry name" value="NarX-like_N_sf"/>
</dbReference>
<dbReference type="GO" id="GO:0046983">
    <property type="term" value="F:protein dimerization activity"/>
    <property type="evidence" value="ECO:0007669"/>
    <property type="project" value="UniProtKB-UniRule"/>
</dbReference>
<dbReference type="SMART" id="SM00304">
    <property type="entry name" value="HAMP"/>
    <property type="match status" value="1"/>
</dbReference>
<dbReference type="RefSeq" id="WP_223933921.1">
    <property type="nucleotide sequence ID" value="NZ_BPNQ01000218.1"/>
</dbReference>
<dbReference type="AlphaFoldDB" id="A0AAV4YRI2"/>
<feature type="domain" description="HAMP" evidence="10">
    <location>
        <begin position="151"/>
        <end position="206"/>
    </location>
</feature>
<keyword evidence="3 8" id="KW-0808">Transferase</keyword>
<evidence type="ECO:0000256" key="3">
    <source>
        <dbReference type="ARBA" id="ARBA00022679"/>
    </source>
</evidence>
<proteinExistence type="predicted"/>
<keyword evidence="8 9" id="KW-0472">Membrane</keyword>
<dbReference type="InterPro" id="IPR003660">
    <property type="entry name" value="HAMP_dom"/>
</dbReference>
<dbReference type="InterPro" id="IPR016380">
    <property type="entry name" value="Sig_transdc_His_kin_NarX/NarQ"/>
</dbReference>
<keyword evidence="8" id="KW-1003">Cell membrane</keyword>
<keyword evidence="9" id="KW-1133">Transmembrane helix</keyword>